<keyword evidence="7" id="KW-1185">Reference proteome</keyword>
<name>A0A8C8STF8_9SAUR</name>
<evidence type="ECO:0000256" key="4">
    <source>
        <dbReference type="ARBA" id="ARBA00023242"/>
    </source>
</evidence>
<dbReference type="GO" id="GO:0005634">
    <property type="term" value="C:nucleus"/>
    <property type="evidence" value="ECO:0007669"/>
    <property type="project" value="UniProtKB-SubCell"/>
</dbReference>
<sequence length="224" mass="24869">MSWVQAALSQPNEDVFDEDADELHLVQKEWKSTMEKRVKEGYRDGVEAGKDLSLQQGFNRGYKQGAEMMMACGQLKGTLSALLSWCLLNGHVSALLTKTNNLLDAVGKYEERVLKYVNSIYPQPHPGELLDSVQDMGLNHTVPAESKFAGNETGRGCENDSELSENCCEGNVGLDSFQSDSWRTNEHMDSEEPTLTWLKKQAACLGAELGLSLDILEHVQKLES</sequence>
<dbReference type="InterPro" id="IPR019191">
    <property type="entry name" value="Essential_protein_Yae1_N"/>
</dbReference>
<dbReference type="InterPro" id="IPR038881">
    <property type="entry name" value="Yae1-like"/>
</dbReference>
<dbReference type="Proteomes" id="UP000694393">
    <property type="component" value="Unplaced"/>
</dbReference>
<reference evidence="6" key="1">
    <citation type="submission" date="2025-08" db="UniProtKB">
        <authorList>
            <consortium name="Ensembl"/>
        </authorList>
    </citation>
    <scope>IDENTIFICATION</scope>
</reference>
<dbReference type="Pfam" id="PF09811">
    <property type="entry name" value="Yae1_N"/>
    <property type="match status" value="1"/>
</dbReference>
<keyword evidence="4" id="KW-0539">Nucleus</keyword>
<dbReference type="Ensembl" id="ENSPCET00000026213.1">
    <property type="protein sequence ID" value="ENSPCEP00000025362.1"/>
    <property type="gene ID" value="ENSPCEG00000019132.1"/>
</dbReference>
<organism evidence="6 7">
    <name type="scientific">Pelusios castaneus</name>
    <name type="common">West African mud turtle</name>
    <dbReference type="NCBI Taxonomy" id="367368"/>
    <lineage>
        <taxon>Eukaryota</taxon>
        <taxon>Metazoa</taxon>
        <taxon>Chordata</taxon>
        <taxon>Craniata</taxon>
        <taxon>Vertebrata</taxon>
        <taxon>Euteleostomi</taxon>
        <taxon>Archelosauria</taxon>
        <taxon>Testudinata</taxon>
        <taxon>Testudines</taxon>
        <taxon>Pleurodira</taxon>
        <taxon>Pelomedusidae</taxon>
        <taxon>Pelusios</taxon>
    </lineage>
</organism>
<protein>
    <submittedName>
        <fullName evidence="6">YAE1 maturation factor of ABCE1</fullName>
    </submittedName>
</protein>
<keyword evidence="3" id="KW-0963">Cytoplasm</keyword>
<evidence type="ECO:0000313" key="6">
    <source>
        <dbReference type="Ensembl" id="ENSPCEP00000025362.1"/>
    </source>
</evidence>
<dbReference type="PANTHER" id="PTHR18829:SF0">
    <property type="entry name" value="PROTEIN YAE1 HOMOLOG"/>
    <property type="match status" value="1"/>
</dbReference>
<dbReference type="PANTHER" id="PTHR18829">
    <property type="entry name" value="PROTEIN YAE1 HOMOLOG"/>
    <property type="match status" value="1"/>
</dbReference>
<evidence type="ECO:0000256" key="3">
    <source>
        <dbReference type="ARBA" id="ARBA00022490"/>
    </source>
</evidence>
<dbReference type="GO" id="GO:0005737">
    <property type="term" value="C:cytoplasm"/>
    <property type="evidence" value="ECO:0007669"/>
    <property type="project" value="UniProtKB-SubCell"/>
</dbReference>
<accession>A0A8C8STF8</accession>
<evidence type="ECO:0000256" key="1">
    <source>
        <dbReference type="ARBA" id="ARBA00004123"/>
    </source>
</evidence>
<reference evidence="6" key="2">
    <citation type="submission" date="2025-09" db="UniProtKB">
        <authorList>
            <consortium name="Ensembl"/>
        </authorList>
    </citation>
    <scope>IDENTIFICATION</scope>
</reference>
<comment type="subcellular location">
    <subcellularLocation>
        <location evidence="2">Cytoplasm</location>
    </subcellularLocation>
    <subcellularLocation>
        <location evidence="1">Nucleus</location>
    </subcellularLocation>
</comment>
<dbReference type="AlphaFoldDB" id="A0A8C8STF8"/>
<feature type="domain" description="Essential protein Yae1 N-terminal" evidence="5">
    <location>
        <begin position="41"/>
        <end position="79"/>
    </location>
</feature>
<evidence type="ECO:0000256" key="2">
    <source>
        <dbReference type="ARBA" id="ARBA00004496"/>
    </source>
</evidence>
<evidence type="ECO:0000259" key="5">
    <source>
        <dbReference type="Pfam" id="PF09811"/>
    </source>
</evidence>
<evidence type="ECO:0000313" key="7">
    <source>
        <dbReference type="Proteomes" id="UP000694393"/>
    </source>
</evidence>
<proteinExistence type="predicted"/>